<dbReference type="EMBL" id="FNCH01000005">
    <property type="protein sequence ID" value="SDG32447.1"/>
    <property type="molecule type" value="Genomic_DNA"/>
</dbReference>
<evidence type="ECO:0000313" key="2">
    <source>
        <dbReference type="Proteomes" id="UP000199643"/>
    </source>
</evidence>
<reference evidence="2" key="1">
    <citation type="submission" date="2016-10" db="EMBL/GenBank/DDBJ databases">
        <authorList>
            <person name="Varghese N."/>
            <person name="Submissions S."/>
        </authorList>
    </citation>
    <scope>NUCLEOTIDE SEQUENCE [LARGE SCALE GENOMIC DNA]</scope>
    <source>
        <strain evidence="2">DSM 17933</strain>
    </source>
</reference>
<accession>A0A1G7TAQ9</accession>
<organism evidence="1 2">
    <name type="scientific">Pedobacter terrae</name>
    <dbReference type="NCBI Taxonomy" id="405671"/>
    <lineage>
        <taxon>Bacteria</taxon>
        <taxon>Pseudomonadati</taxon>
        <taxon>Bacteroidota</taxon>
        <taxon>Sphingobacteriia</taxon>
        <taxon>Sphingobacteriales</taxon>
        <taxon>Sphingobacteriaceae</taxon>
        <taxon>Pedobacter</taxon>
    </lineage>
</organism>
<name>A0A1G7TAQ9_9SPHI</name>
<dbReference type="STRING" id="405671.SAMN05421827_105140"/>
<dbReference type="Proteomes" id="UP000199643">
    <property type="component" value="Unassembled WGS sequence"/>
</dbReference>
<keyword evidence="2" id="KW-1185">Reference proteome</keyword>
<proteinExistence type="predicted"/>
<protein>
    <submittedName>
        <fullName evidence="1">Uncharacterized protein</fullName>
    </submittedName>
</protein>
<gene>
    <name evidence="1" type="ORF">SAMN05421827_105140</name>
</gene>
<evidence type="ECO:0000313" key="1">
    <source>
        <dbReference type="EMBL" id="SDG32447.1"/>
    </source>
</evidence>
<sequence length="188" mass="20647">MGKVATLNIYSGNYFTGLLGLQKVYMKKEYLERAKEFFEKNTETKAVYFTSDGNMFKAEHYASNWSVGLADKAVTPVTRASILISETITKALANKAAAGLNGDTEVQNPVVPASDVQNPIAPVIEVQDPIVPVAPKSELSEVDEKAELVKRYIELYDTKPNHLTGIEKLKLKIAEKEAELRLAEGAGK</sequence>
<dbReference type="AlphaFoldDB" id="A0A1G7TAQ9"/>